<keyword evidence="4 7" id="KW-0812">Transmembrane</keyword>
<evidence type="ECO:0000256" key="2">
    <source>
        <dbReference type="ARBA" id="ARBA00006386"/>
    </source>
</evidence>
<dbReference type="InterPro" id="IPR052923">
    <property type="entry name" value="UPF0718"/>
</dbReference>
<dbReference type="eggNOG" id="COG0523">
    <property type="taxonomic scope" value="Bacteria"/>
</dbReference>
<feature type="transmembrane region" description="Helical" evidence="7">
    <location>
        <begin position="460"/>
        <end position="485"/>
    </location>
</feature>
<dbReference type="PANTHER" id="PTHR34184:SF4">
    <property type="entry name" value="UPF0718 PROTEIN YCGR"/>
    <property type="match status" value="1"/>
</dbReference>
<dbReference type="AlphaFoldDB" id="A0A135YUK1"/>
<name>A0A135YUK1_9FIRM</name>
<feature type="transmembrane region" description="Helical" evidence="7">
    <location>
        <begin position="306"/>
        <end position="330"/>
    </location>
</feature>
<protein>
    <submittedName>
        <fullName evidence="8">Putative permease</fullName>
    </submittedName>
</protein>
<evidence type="ECO:0000313" key="8">
    <source>
        <dbReference type="EMBL" id="KXI13062.1"/>
    </source>
</evidence>
<gene>
    <name evidence="8" type="ORF">HMPREF3195_00955</name>
</gene>
<dbReference type="InterPro" id="IPR005524">
    <property type="entry name" value="DUF318"/>
</dbReference>
<dbReference type="InterPro" id="IPR027417">
    <property type="entry name" value="P-loop_NTPase"/>
</dbReference>
<keyword evidence="3" id="KW-1003">Cell membrane</keyword>
<evidence type="ECO:0000256" key="7">
    <source>
        <dbReference type="SAM" id="Phobius"/>
    </source>
</evidence>
<comment type="caution">
    <text evidence="8">The sequence shown here is derived from an EMBL/GenBank/DDBJ whole genome shotgun (WGS) entry which is preliminary data.</text>
</comment>
<accession>A0A135YUK1</accession>
<evidence type="ECO:0000313" key="9">
    <source>
        <dbReference type="Proteomes" id="UP000070326"/>
    </source>
</evidence>
<dbReference type="PANTHER" id="PTHR34184">
    <property type="entry name" value="UPF0718 PROTEIN YCGR"/>
    <property type="match status" value="1"/>
</dbReference>
<sequence>MAKCIDLVAGFFESGKTTFIKKLIKNEVLGYYDRILIINCEYGMESYSDFEVEGLDIRTVDIFKKDDFNQDRINKEIGEYKPDYIVVEYNGMWEIADILEMKFDDGFYIKNLISLVDYKTFDSYISNMESVIVDKIENSDIVVINQPVYEDDLDQKFRVIKSINKSCDVFTDDELFVEEEADIINDKMTRSDLEIVKFAMMFLVFNMVIIGLKYVFPNFYKESFQRIMGIFVSLLVQIIPFLLIGAIISSLIQVFVPAGKFNRIFAKTSPKSMLAALFAGVFFPVCDCAMVPIATSIVKKGYSVPVAITFLLASPAVNPVVIMSTVYAFPNQPMMVAYRVVFGLLIALFAGLSLMVLETLYKRKSRQSNIEGHFINTEGDWSYGWGNKIIKDYINKYSISQASLARLNLKGRMRYLEAIPIHTKNELFKMGFYLVIGAFISSVLQVMVPKGLFLQVNKVNSISVLVMIVAAFFISICSTSNAFIARSFYNIMPLNSLLAFMVMGPMLDVTNLSVMLGTFKKGFVFKLIAVLVYISFVVFSLMGGGLKLV</sequence>
<dbReference type="RefSeq" id="WP_061101786.1">
    <property type="nucleotide sequence ID" value="NZ_KQ961804.1"/>
</dbReference>
<keyword evidence="6 7" id="KW-0472">Membrane</keyword>
<feature type="transmembrane region" description="Helical" evidence="7">
    <location>
        <begin position="430"/>
        <end position="448"/>
    </location>
</feature>
<dbReference type="GO" id="GO:0005886">
    <property type="term" value="C:plasma membrane"/>
    <property type="evidence" value="ECO:0007669"/>
    <property type="project" value="UniProtKB-SubCell"/>
</dbReference>
<evidence type="ECO:0000256" key="3">
    <source>
        <dbReference type="ARBA" id="ARBA00022475"/>
    </source>
</evidence>
<dbReference type="EMBL" id="LSQZ01000035">
    <property type="protein sequence ID" value="KXI13062.1"/>
    <property type="molecule type" value="Genomic_DNA"/>
</dbReference>
<dbReference type="Gene3D" id="3.40.50.300">
    <property type="entry name" value="P-loop containing nucleotide triphosphate hydrolases"/>
    <property type="match status" value="1"/>
</dbReference>
<evidence type="ECO:0000256" key="5">
    <source>
        <dbReference type="ARBA" id="ARBA00022989"/>
    </source>
</evidence>
<dbReference type="PATRIC" id="fig|1261.5.peg.961"/>
<proteinExistence type="inferred from homology"/>
<dbReference type="Pfam" id="PF03773">
    <property type="entry name" value="ArsP_1"/>
    <property type="match status" value="1"/>
</dbReference>
<comment type="subcellular location">
    <subcellularLocation>
        <location evidence="1">Cell membrane</location>
        <topology evidence="1">Multi-pass membrane protein</topology>
    </subcellularLocation>
</comment>
<evidence type="ECO:0000256" key="4">
    <source>
        <dbReference type="ARBA" id="ARBA00022692"/>
    </source>
</evidence>
<keyword evidence="5 7" id="KW-1133">Transmembrane helix</keyword>
<dbReference type="Proteomes" id="UP000070326">
    <property type="component" value="Unassembled WGS sequence"/>
</dbReference>
<feature type="transmembrane region" description="Helical" evidence="7">
    <location>
        <begin position="497"/>
        <end position="517"/>
    </location>
</feature>
<comment type="similarity">
    <text evidence="2">Belongs to the UPF0718 family.</text>
</comment>
<feature type="transmembrane region" description="Helical" evidence="7">
    <location>
        <begin position="523"/>
        <end position="546"/>
    </location>
</feature>
<feature type="transmembrane region" description="Helical" evidence="7">
    <location>
        <begin position="272"/>
        <end position="294"/>
    </location>
</feature>
<dbReference type="SUPFAM" id="SSF52540">
    <property type="entry name" value="P-loop containing nucleoside triphosphate hydrolases"/>
    <property type="match status" value="1"/>
</dbReference>
<dbReference type="STRING" id="1261.HMPREF3195_00955"/>
<evidence type="ECO:0000256" key="1">
    <source>
        <dbReference type="ARBA" id="ARBA00004651"/>
    </source>
</evidence>
<feature type="transmembrane region" description="Helical" evidence="7">
    <location>
        <begin position="228"/>
        <end position="252"/>
    </location>
</feature>
<reference evidence="8 9" key="1">
    <citation type="submission" date="2016-02" db="EMBL/GenBank/DDBJ databases">
        <authorList>
            <person name="Wen L."/>
            <person name="He K."/>
            <person name="Yang H."/>
        </authorList>
    </citation>
    <scope>NUCLEOTIDE SEQUENCE [LARGE SCALE GENOMIC DNA]</scope>
    <source>
        <strain evidence="8 9">MJR8628A</strain>
    </source>
</reference>
<feature type="transmembrane region" description="Helical" evidence="7">
    <location>
        <begin position="336"/>
        <end position="357"/>
    </location>
</feature>
<feature type="transmembrane region" description="Helical" evidence="7">
    <location>
        <begin position="195"/>
        <end position="216"/>
    </location>
</feature>
<evidence type="ECO:0000256" key="6">
    <source>
        <dbReference type="ARBA" id="ARBA00023136"/>
    </source>
</evidence>
<organism evidence="8 9">
    <name type="scientific">Peptostreptococcus anaerobius</name>
    <dbReference type="NCBI Taxonomy" id="1261"/>
    <lineage>
        <taxon>Bacteria</taxon>
        <taxon>Bacillati</taxon>
        <taxon>Bacillota</taxon>
        <taxon>Clostridia</taxon>
        <taxon>Peptostreptococcales</taxon>
        <taxon>Peptostreptococcaceae</taxon>
        <taxon>Peptostreptococcus</taxon>
    </lineage>
</organism>
<dbReference type="eggNOG" id="COG0701">
    <property type="taxonomic scope" value="Bacteria"/>
</dbReference>